<dbReference type="InterPro" id="IPR012944">
    <property type="entry name" value="SusD_RagB_dom"/>
</dbReference>
<dbReference type="Pfam" id="PF14322">
    <property type="entry name" value="SusD-like_3"/>
    <property type="match status" value="1"/>
</dbReference>
<feature type="domain" description="SusD-like N-terminal" evidence="8">
    <location>
        <begin position="23"/>
        <end position="236"/>
    </location>
</feature>
<dbReference type="RefSeq" id="WP_194106869.1">
    <property type="nucleotide sequence ID" value="NZ_JADFFM010000002.1"/>
</dbReference>
<accession>A0ABR9XK16</accession>
<keyword evidence="3 6" id="KW-0732">Signal</keyword>
<feature type="chain" id="PRO_5046935567" evidence="6">
    <location>
        <begin position="22"/>
        <end position="480"/>
    </location>
</feature>
<evidence type="ECO:0000313" key="10">
    <source>
        <dbReference type="Proteomes" id="UP000632774"/>
    </source>
</evidence>
<feature type="signal peptide" evidence="6">
    <location>
        <begin position="1"/>
        <end position="21"/>
    </location>
</feature>
<dbReference type="Pfam" id="PF07980">
    <property type="entry name" value="SusD_RagB"/>
    <property type="match status" value="1"/>
</dbReference>
<name>A0ABR9XK16_9SPHI</name>
<dbReference type="InterPro" id="IPR011990">
    <property type="entry name" value="TPR-like_helical_dom_sf"/>
</dbReference>
<comment type="caution">
    <text evidence="9">The sequence shown here is derived from an EMBL/GenBank/DDBJ whole genome shotgun (WGS) entry which is preliminary data.</text>
</comment>
<comment type="similarity">
    <text evidence="2">Belongs to the SusD family.</text>
</comment>
<protein>
    <submittedName>
        <fullName evidence="9">RagB/SusD family nutrient uptake outer membrane protein</fullName>
    </submittedName>
</protein>
<sequence length="480" mass="52555">MKIKRLIYLLLAGVTAFSACKKEFLDEKPPTAVPVTEAIKTENDLADAVNGMYAAMRSTLFYGRDVQFLGDELADNTYISNNNSGRYLSEMTYTYIASSGEPANIWGQGYYTILQANRIIYAANSLPASNNVNQLKGEAYAVRALCYLTLQQFYATPFTVDPAAIGVPLITAPTNIIGPFAKPSRNTSAVVYAKIISDLDSAYAIMPATGAPTLHAQNSEYIAKYAAKAIESRAYLYKGDYANARDAALLVVNNGGYTLATAANYVAYWANPAPQTGKLETIFELAQNTATNNGNTGMDYFYNQAGYGDALVYTDFYNTFSATDVRKSLFLTTSAKRGAVLVNNKYSNVTNANDKDDIKVIRYSEVLLTLAEAYARTGNEPLALTYLNQVAQRRDPSLIGYVSTGATLINDILNERRKELAFEGLRYYDLVRLNLPVNRPAQTAAAAFTRTLDVTSPKRIFPIPQGEIDANPAITQNTGY</sequence>
<evidence type="ECO:0000259" key="8">
    <source>
        <dbReference type="Pfam" id="PF14322"/>
    </source>
</evidence>
<dbReference type="InterPro" id="IPR033985">
    <property type="entry name" value="SusD-like_N"/>
</dbReference>
<proteinExistence type="inferred from homology"/>
<feature type="domain" description="RagB/SusD" evidence="7">
    <location>
        <begin position="345"/>
        <end position="480"/>
    </location>
</feature>
<comment type="subcellular location">
    <subcellularLocation>
        <location evidence="1">Cell outer membrane</location>
    </subcellularLocation>
</comment>
<keyword evidence="10" id="KW-1185">Reference proteome</keyword>
<dbReference type="CDD" id="cd08977">
    <property type="entry name" value="SusD"/>
    <property type="match status" value="1"/>
</dbReference>
<dbReference type="EMBL" id="JADFFM010000002">
    <property type="protein sequence ID" value="MBE9667404.1"/>
    <property type="molecule type" value="Genomic_DNA"/>
</dbReference>
<evidence type="ECO:0000256" key="5">
    <source>
        <dbReference type="ARBA" id="ARBA00023237"/>
    </source>
</evidence>
<dbReference type="Gene3D" id="2.20.20.130">
    <property type="match status" value="1"/>
</dbReference>
<dbReference type="Gene3D" id="1.25.40.900">
    <property type="match status" value="1"/>
</dbReference>
<keyword evidence="4" id="KW-0472">Membrane</keyword>
<dbReference type="PROSITE" id="PS51257">
    <property type="entry name" value="PROKAR_LIPOPROTEIN"/>
    <property type="match status" value="1"/>
</dbReference>
<evidence type="ECO:0000256" key="6">
    <source>
        <dbReference type="SAM" id="SignalP"/>
    </source>
</evidence>
<gene>
    <name evidence="9" type="ORF">IRJ18_13615</name>
</gene>
<evidence type="ECO:0000256" key="4">
    <source>
        <dbReference type="ARBA" id="ARBA00023136"/>
    </source>
</evidence>
<dbReference type="SUPFAM" id="SSF48452">
    <property type="entry name" value="TPR-like"/>
    <property type="match status" value="1"/>
</dbReference>
<keyword evidence="5" id="KW-0998">Cell outer membrane</keyword>
<reference evidence="9 10" key="1">
    <citation type="submission" date="2020-10" db="EMBL/GenBank/DDBJ databases">
        <title>Mucilaginibacter mali sp. nov., isolated from rhizosphere soil of apple orchard.</title>
        <authorList>
            <person name="Lee J.-S."/>
            <person name="Kim H.S."/>
            <person name="Kim J.-S."/>
        </authorList>
    </citation>
    <scope>NUCLEOTIDE SEQUENCE [LARGE SCALE GENOMIC DNA]</scope>
    <source>
        <strain evidence="9 10">KCTC 23157</strain>
    </source>
</reference>
<evidence type="ECO:0000259" key="7">
    <source>
        <dbReference type="Pfam" id="PF07980"/>
    </source>
</evidence>
<dbReference type="Gene3D" id="1.25.40.390">
    <property type="match status" value="1"/>
</dbReference>
<evidence type="ECO:0000313" key="9">
    <source>
        <dbReference type="EMBL" id="MBE9667404.1"/>
    </source>
</evidence>
<evidence type="ECO:0000256" key="1">
    <source>
        <dbReference type="ARBA" id="ARBA00004442"/>
    </source>
</evidence>
<organism evidence="9 10">
    <name type="scientific">Mucilaginibacter boryungensis</name>
    <dbReference type="NCBI Taxonomy" id="768480"/>
    <lineage>
        <taxon>Bacteria</taxon>
        <taxon>Pseudomonadati</taxon>
        <taxon>Bacteroidota</taxon>
        <taxon>Sphingobacteriia</taxon>
        <taxon>Sphingobacteriales</taxon>
        <taxon>Sphingobacteriaceae</taxon>
        <taxon>Mucilaginibacter</taxon>
    </lineage>
</organism>
<dbReference type="Proteomes" id="UP000632774">
    <property type="component" value="Unassembled WGS sequence"/>
</dbReference>
<evidence type="ECO:0000256" key="3">
    <source>
        <dbReference type="ARBA" id="ARBA00022729"/>
    </source>
</evidence>
<evidence type="ECO:0000256" key="2">
    <source>
        <dbReference type="ARBA" id="ARBA00006275"/>
    </source>
</evidence>